<evidence type="ECO:0000259" key="1">
    <source>
        <dbReference type="Pfam" id="PF03992"/>
    </source>
</evidence>
<dbReference type="AlphaFoldDB" id="A0A381NVE0"/>
<dbReference type="InterPro" id="IPR011008">
    <property type="entry name" value="Dimeric_a/b-barrel"/>
</dbReference>
<accession>A0A381NVE0</accession>
<organism evidence="2">
    <name type="scientific">marine metagenome</name>
    <dbReference type="NCBI Taxonomy" id="408172"/>
    <lineage>
        <taxon>unclassified sequences</taxon>
        <taxon>metagenomes</taxon>
        <taxon>ecological metagenomes</taxon>
    </lineage>
</organism>
<dbReference type="SUPFAM" id="SSF54909">
    <property type="entry name" value="Dimeric alpha+beta barrel"/>
    <property type="match status" value="1"/>
</dbReference>
<sequence>MSLLVNLQLKVKPGQVPDLLETFKGILPGTRAYEGCRWVKLVANVEGENILEAVSQWDSKDHYEAYLKWRTETGVLGALLEFLDEEPVFRFLPVEQEY</sequence>
<name>A0A381NVE0_9ZZZZ</name>
<protein>
    <recommendedName>
        <fullName evidence="1">ABM domain-containing protein</fullName>
    </recommendedName>
</protein>
<feature type="domain" description="ABM" evidence="1">
    <location>
        <begin position="4"/>
        <end position="68"/>
    </location>
</feature>
<dbReference type="EMBL" id="UINC01000583">
    <property type="protein sequence ID" value="SUZ57858.1"/>
    <property type="molecule type" value="Genomic_DNA"/>
</dbReference>
<dbReference type="InterPro" id="IPR007138">
    <property type="entry name" value="ABM_dom"/>
</dbReference>
<proteinExistence type="predicted"/>
<reference evidence="2" key="1">
    <citation type="submission" date="2018-05" db="EMBL/GenBank/DDBJ databases">
        <authorList>
            <person name="Lanie J.A."/>
            <person name="Ng W.-L."/>
            <person name="Kazmierczak K.M."/>
            <person name="Andrzejewski T.M."/>
            <person name="Davidsen T.M."/>
            <person name="Wayne K.J."/>
            <person name="Tettelin H."/>
            <person name="Glass J.I."/>
            <person name="Rusch D."/>
            <person name="Podicherti R."/>
            <person name="Tsui H.-C.T."/>
            <person name="Winkler M.E."/>
        </authorList>
    </citation>
    <scope>NUCLEOTIDE SEQUENCE</scope>
</reference>
<dbReference type="Gene3D" id="3.30.70.100">
    <property type="match status" value="1"/>
</dbReference>
<gene>
    <name evidence="2" type="ORF">METZ01_LOCUS10712</name>
</gene>
<evidence type="ECO:0000313" key="2">
    <source>
        <dbReference type="EMBL" id="SUZ57858.1"/>
    </source>
</evidence>
<dbReference type="Pfam" id="PF03992">
    <property type="entry name" value="ABM"/>
    <property type="match status" value="1"/>
</dbReference>